<evidence type="ECO:0000256" key="1">
    <source>
        <dbReference type="SAM" id="MobiDB-lite"/>
    </source>
</evidence>
<keyword evidence="3" id="KW-1185">Reference proteome</keyword>
<reference evidence="2" key="1">
    <citation type="journal article" date="2023" name="GigaByte">
        <title>Genome assembly of the bearded iris, Iris pallida Lam.</title>
        <authorList>
            <person name="Bruccoleri R.E."/>
            <person name="Oakeley E.J."/>
            <person name="Faust A.M.E."/>
            <person name="Altorfer M."/>
            <person name="Dessus-Babus S."/>
            <person name="Burckhardt D."/>
            <person name="Oertli M."/>
            <person name="Naumann U."/>
            <person name="Petersen F."/>
            <person name="Wong J."/>
        </authorList>
    </citation>
    <scope>NUCLEOTIDE SEQUENCE</scope>
    <source>
        <strain evidence="2">GSM-AAB239-AS_SAM_17_03QT</strain>
    </source>
</reference>
<dbReference type="Proteomes" id="UP001140949">
    <property type="component" value="Unassembled WGS sequence"/>
</dbReference>
<name>A0AAX6F3E5_IRIPA</name>
<evidence type="ECO:0000313" key="2">
    <source>
        <dbReference type="EMBL" id="KAJ6810947.1"/>
    </source>
</evidence>
<accession>A0AAX6F3E5</accession>
<evidence type="ECO:0000313" key="3">
    <source>
        <dbReference type="Proteomes" id="UP001140949"/>
    </source>
</evidence>
<gene>
    <name evidence="2" type="ORF">M6B38_156160</name>
</gene>
<protein>
    <submittedName>
        <fullName evidence="2">Uncharacterized protein</fullName>
    </submittedName>
</protein>
<comment type="caution">
    <text evidence="2">The sequence shown here is derived from an EMBL/GenBank/DDBJ whole genome shotgun (WGS) entry which is preliminary data.</text>
</comment>
<feature type="region of interest" description="Disordered" evidence="1">
    <location>
        <begin position="13"/>
        <end position="52"/>
    </location>
</feature>
<dbReference type="AlphaFoldDB" id="A0AAX6F3E5"/>
<reference evidence="2" key="2">
    <citation type="submission" date="2023-04" db="EMBL/GenBank/DDBJ databases">
        <authorList>
            <person name="Bruccoleri R.E."/>
            <person name="Oakeley E.J."/>
            <person name="Faust A.-M."/>
            <person name="Dessus-Babus S."/>
            <person name="Altorfer M."/>
            <person name="Burckhardt D."/>
            <person name="Oertli M."/>
            <person name="Naumann U."/>
            <person name="Petersen F."/>
            <person name="Wong J."/>
        </authorList>
    </citation>
    <scope>NUCLEOTIDE SEQUENCE</scope>
    <source>
        <strain evidence="2">GSM-AAB239-AS_SAM_17_03QT</strain>
        <tissue evidence="2">Leaf</tissue>
    </source>
</reference>
<organism evidence="2 3">
    <name type="scientific">Iris pallida</name>
    <name type="common">Sweet iris</name>
    <dbReference type="NCBI Taxonomy" id="29817"/>
    <lineage>
        <taxon>Eukaryota</taxon>
        <taxon>Viridiplantae</taxon>
        <taxon>Streptophyta</taxon>
        <taxon>Embryophyta</taxon>
        <taxon>Tracheophyta</taxon>
        <taxon>Spermatophyta</taxon>
        <taxon>Magnoliopsida</taxon>
        <taxon>Liliopsida</taxon>
        <taxon>Asparagales</taxon>
        <taxon>Iridaceae</taxon>
        <taxon>Iridoideae</taxon>
        <taxon>Irideae</taxon>
        <taxon>Iris</taxon>
    </lineage>
</organism>
<proteinExistence type="predicted"/>
<sequence>MSRRCCRPLRLRSATPVSPPCSASSGMASPPPLTGANHHTSPTRPFKRPDLDNRHWNHRLAIEFLATDPSAIVSSSSISRSLFFLFSLN</sequence>
<dbReference type="EMBL" id="JANAVB010032019">
    <property type="protein sequence ID" value="KAJ6810947.1"/>
    <property type="molecule type" value="Genomic_DNA"/>
</dbReference>